<dbReference type="EMBL" id="JAIWYP010000001">
    <property type="protein sequence ID" value="KAH3893055.1"/>
    <property type="molecule type" value="Genomic_DNA"/>
</dbReference>
<dbReference type="PANTHER" id="PTHR12242">
    <property type="entry name" value="OS02G0130600 PROTEIN-RELATED"/>
    <property type="match status" value="1"/>
</dbReference>
<evidence type="ECO:0000256" key="1">
    <source>
        <dbReference type="SAM" id="Phobius"/>
    </source>
</evidence>
<organism evidence="2 3">
    <name type="scientific">Dreissena polymorpha</name>
    <name type="common">Zebra mussel</name>
    <name type="synonym">Mytilus polymorpha</name>
    <dbReference type="NCBI Taxonomy" id="45954"/>
    <lineage>
        <taxon>Eukaryota</taxon>
        <taxon>Metazoa</taxon>
        <taxon>Spiralia</taxon>
        <taxon>Lophotrochozoa</taxon>
        <taxon>Mollusca</taxon>
        <taxon>Bivalvia</taxon>
        <taxon>Autobranchia</taxon>
        <taxon>Heteroconchia</taxon>
        <taxon>Euheterodonta</taxon>
        <taxon>Imparidentia</taxon>
        <taxon>Neoheterodontei</taxon>
        <taxon>Myida</taxon>
        <taxon>Dreissenoidea</taxon>
        <taxon>Dreissenidae</taxon>
        <taxon>Dreissena</taxon>
    </lineage>
</organism>
<dbReference type="Proteomes" id="UP000828390">
    <property type="component" value="Unassembled WGS sequence"/>
</dbReference>
<reference evidence="2" key="1">
    <citation type="journal article" date="2019" name="bioRxiv">
        <title>The Genome of the Zebra Mussel, Dreissena polymorpha: A Resource for Invasive Species Research.</title>
        <authorList>
            <person name="McCartney M.A."/>
            <person name="Auch B."/>
            <person name="Kono T."/>
            <person name="Mallez S."/>
            <person name="Zhang Y."/>
            <person name="Obille A."/>
            <person name="Becker A."/>
            <person name="Abrahante J.E."/>
            <person name="Garbe J."/>
            <person name="Badalamenti J.P."/>
            <person name="Herman A."/>
            <person name="Mangelson H."/>
            <person name="Liachko I."/>
            <person name="Sullivan S."/>
            <person name="Sone E.D."/>
            <person name="Koren S."/>
            <person name="Silverstein K.A.T."/>
            <person name="Beckman K.B."/>
            <person name="Gohl D.M."/>
        </authorList>
    </citation>
    <scope>NUCLEOTIDE SEQUENCE</scope>
    <source>
        <strain evidence="2">Duluth1</strain>
        <tissue evidence="2">Whole animal</tissue>
    </source>
</reference>
<name>A0A9D4S737_DREPO</name>
<keyword evidence="1" id="KW-0472">Membrane</keyword>
<keyword evidence="1" id="KW-1133">Transmembrane helix</keyword>
<feature type="transmembrane region" description="Helical" evidence="1">
    <location>
        <begin position="148"/>
        <end position="165"/>
    </location>
</feature>
<proteinExistence type="predicted"/>
<feature type="transmembrane region" description="Helical" evidence="1">
    <location>
        <begin position="76"/>
        <end position="95"/>
    </location>
</feature>
<accession>A0A9D4S737</accession>
<dbReference type="InterPro" id="IPR049352">
    <property type="entry name" value="Rost"/>
</dbReference>
<reference evidence="2" key="2">
    <citation type="submission" date="2020-11" db="EMBL/GenBank/DDBJ databases">
        <authorList>
            <person name="McCartney M.A."/>
            <person name="Auch B."/>
            <person name="Kono T."/>
            <person name="Mallez S."/>
            <person name="Becker A."/>
            <person name="Gohl D.M."/>
            <person name="Silverstein K.A.T."/>
            <person name="Koren S."/>
            <person name="Bechman K.B."/>
            <person name="Herman A."/>
            <person name="Abrahante J.E."/>
            <person name="Garbe J."/>
        </authorList>
    </citation>
    <scope>NUCLEOTIDE SEQUENCE</scope>
    <source>
        <strain evidence="2">Duluth1</strain>
        <tissue evidence="2">Whole animal</tissue>
    </source>
</reference>
<protein>
    <recommendedName>
        <fullName evidence="4">Protein rolling stone</fullName>
    </recommendedName>
</protein>
<sequence>MPGDSRSDFREQFRLAKLGLHHPEPHHFIIPQCLKPKAYILWVVAWALFYVSTLSLEVYYNTREARRPYFIFLTNWSYILQAIVVFLDAGVTIYTHTQRKDIRNGECKTTTWYMRLLWVLFNVSNTVSVIVTLAYHVLLDPTFGYNSIYTHLLNSVYTILTLLFCAKPVHLLHVYQPIIYSVIYIIFSSIYHVTGNEPIYNVLNWDKTGTAVMYSCLIAFVGVPIVHVAIFAIYTLRLFVSVKMNCIGMQKKLMDDDIHSEVTSRNIALDLYKEQEQSPSSNSSNIVKPEGK</sequence>
<comment type="caution">
    <text evidence="2">The sequence shown here is derived from an EMBL/GenBank/DDBJ whole genome shotgun (WGS) entry which is preliminary data.</text>
</comment>
<dbReference type="PANTHER" id="PTHR12242:SF1">
    <property type="entry name" value="MYND-TYPE DOMAIN-CONTAINING PROTEIN"/>
    <property type="match status" value="1"/>
</dbReference>
<evidence type="ECO:0000313" key="3">
    <source>
        <dbReference type="Proteomes" id="UP000828390"/>
    </source>
</evidence>
<keyword evidence="1" id="KW-0812">Transmembrane</keyword>
<feature type="transmembrane region" description="Helical" evidence="1">
    <location>
        <begin position="38"/>
        <end position="56"/>
    </location>
</feature>
<feature type="transmembrane region" description="Helical" evidence="1">
    <location>
        <begin position="211"/>
        <end position="234"/>
    </location>
</feature>
<evidence type="ECO:0000313" key="2">
    <source>
        <dbReference type="EMBL" id="KAH3893055.1"/>
    </source>
</evidence>
<evidence type="ECO:0008006" key="4">
    <source>
        <dbReference type="Google" id="ProtNLM"/>
    </source>
</evidence>
<dbReference type="OrthoDB" id="419711at2759"/>
<feature type="transmembrane region" description="Helical" evidence="1">
    <location>
        <begin position="116"/>
        <end position="136"/>
    </location>
</feature>
<keyword evidence="3" id="KW-1185">Reference proteome</keyword>
<gene>
    <name evidence="2" type="ORF">DPMN_017195</name>
</gene>
<dbReference type="GO" id="GO:0016020">
    <property type="term" value="C:membrane"/>
    <property type="evidence" value="ECO:0007669"/>
    <property type="project" value="TreeGrafter"/>
</dbReference>
<dbReference type="Pfam" id="PF21534">
    <property type="entry name" value="Rost"/>
    <property type="match status" value="1"/>
</dbReference>
<feature type="transmembrane region" description="Helical" evidence="1">
    <location>
        <begin position="172"/>
        <end position="191"/>
    </location>
</feature>
<dbReference type="AlphaFoldDB" id="A0A9D4S737"/>